<evidence type="ECO:0000313" key="1">
    <source>
        <dbReference type="EMBL" id="PMD28095.1"/>
    </source>
</evidence>
<dbReference type="Proteomes" id="UP000235672">
    <property type="component" value="Unassembled WGS sequence"/>
</dbReference>
<protein>
    <submittedName>
        <fullName evidence="1">Uncharacterized protein</fullName>
    </submittedName>
</protein>
<accession>A0A2J6QPA8</accession>
<evidence type="ECO:0000313" key="2">
    <source>
        <dbReference type="Proteomes" id="UP000235672"/>
    </source>
</evidence>
<dbReference type="AlphaFoldDB" id="A0A2J6QPA8"/>
<organism evidence="1 2">
    <name type="scientific">Hyaloscypha hepaticicola</name>
    <dbReference type="NCBI Taxonomy" id="2082293"/>
    <lineage>
        <taxon>Eukaryota</taxon>
        <taxon>Fungi</taxon>
        <taxon>Dikarya</taxon>
        <taxon>Ascomycota</taxon>
        <taxon>Pezizomycotina</taxon>
        <taxon>Leotiomycetes</taxon>
        <taxon>Helotiales</taxon>
        <taxon>Hyaloscyphaceae</taxon>
        <taxon>Hyaloscypha</taxon>
    </lineage>
</organism>
<sequence length="195" mass="21766">MHNADIGNFQMWTMLSSLDINNALAVIRDVLRVWYRVCQGVTLRTRRWRAEERDSSVVLSFVAAFRLPDMAHLGALNVTGLPAYVRAAARTAQLKLLNTSLPSARDVPIAPHSVDRSDPSPSQLAQCCPKRVVKAAKFLKISLVQFVQPFPGLRKCVAVWGRLASRTLGQSVHFAAVEAMSPYSKRTDKPRRNRT</sequence>
<reference evidence="1 2" key="1">
    <citation type="submission" date="2016-05" db="EMBL/GenBank/DDBJ databases">
        <title>A degradative enzymes factory behind the ericoid mycorrhizal symbiosis.</title>
        <authorList>
            <consortium name="DOE Joint Genome Institute"/>
            <person name="Martino E."/>
            <person name="Morin E."/>
            <person name="Grelet G."/>
            <person name="Kuo A."/>
            <person name="Kohler A."/>
            <person name="Daghino S."/>
            <person name="Barry K."/>
            <person name="Choi C."/>
            <person name="Cichocki N."/>
            <person name="Clum A."/>
            <person name="Copeland A."/>
            <person name="Hainaut M."/>
            <person name="Haridas S."/>
            <person name="Labutti K."/>
            <person name="Lindquist E."/>
            <person name="Lipzen A."/>
            <person name="Khouja H.-R."/>
            <person name="Murat C."/>
            <person name="Ohm R."/>
            <person name="Olson A."/>
            <person name="Spatafora J."/>
            <person name="Veneault-Fourrey C."/>
            <person name="Henrissat B."/>
            <person name="Grigoriev I."/>
            <person name="Martin F."/>
            <person name="Perotto S."/>
        </authorList>
    </citation>
    <scope>NUCLEOTIDE SEQUENCE [LARGE SCALE GENOMIC DNA]</scope>
    <source>
        <strain evidence="1 2">UAMH 7357</strain>
    </source>
</reference>
<gene>
    <name evidence="1" type="ORF">NA56DRAFT_695847</name>
</gene>
<dbReference type="EMBL" id="KZ613464">
    <property type="protein sequence ID" value="PMD28095.1"/>
    <property type="molecule type" value="Genomic_DNA"/>
</dbReference>
<name>A0A2J6QPA8_9HELO</name>
<proteinExistence type="predicted"/>
<keyword evidence="2" id="KW-1185">Reference proteome</keyword>